<protein>
    <recommendedName>
        <fullName evidence="8">Probable cytosol aminopeptidase</fullName>
        <ecNumber evidence="8">3.4.11.1</ecNumber>
    </recommendedName>
    <alternativeName>
        <fullName evidence="8">Leucine aminopeptidase</fullName>
        <shortName evidence="8">LAP</shortName>
        <ecNumber evidence="8">3.4.11.10</ecNumber>
    </alternativeName>
    <alternativeName>
        <fullName evidence="8">Leucyl aminopeptidase</fullName>
    </alternativeName>
</protein>
<reference evidence="10 11" key="1">
    <citation type="submission" date="2019-05" db="EMBL/GenBank/DDBJ databases">
        <authorList>
            <consortium name="Pathogen Informatics"/>
        </authorList>
    </citation>
    <scope>NUCLEOTIDE SEQUENCE [LARGE SCALE GENOMIC DNA]</scope>
    <source>
        <strain evidence="10 11">NCTC503</strain>
    </source>
</reference>
<evidence type="ECO:0000256" key="5">
    <source>
        <dbReference type="ARBA" id="ARBA00022670"/>
    </source>
</evidence>
<dbReference type="NCBIfam" id="NF002077">
    <property type="entry name" value="PRK00913.2-4"/>
    <property type="match status" value="1"/>
</dbReference>
<dbReference type="GO" id="GO:0005737">
    <property type="term" value="C:cytoplasm"/>
    <property type="evidence" value="ECO:0007669"/>
    <property type="project" value="UniProtKB-SubCell"/>
</dbReference>
<comment type="similarity">
    <text evidence="3 8">Belongs to the peptidase M17 family.</text>
</comment>
<keyword evidence="8" id="KW-0963">Cytoplasm</keyword>
<dbReference type="PROSITE" id="PS00631">
    <property type="entry name" value="CYTOSOL_AP"/>
    <property type="match status" value="1"/>
</dbReference>
<dbReference type="PANTHER" id="PTHR11963">
    <property type="entry name" value="LEUCINE AMINOPEPTIDASE-RELATED"/>
    <property type="match status" value="1"/>
</dbReference>
<dbReference type="HAMAP" id="MF_00181">
    <property type="entry name" value="Cytosol_peptidase_M17"/>
    <property type="match status" value="1"/>
</dbReference>
<feature type="binding site" evidence="8">
    <location>
        <position position="260"/>
    </location>
    <ligand>
        <name>Mn(2+)</name>
        <dbReference type="ChEBI" id="CHEBI:29035"/>
        <label>2</label>
    </ligand>
</feature>
<dbReference type="GO" id="GO:0006508">
    <property type="term" value="P:proteolysis"/>
    <property type="evidence" value="ECO:0007669"/>
    <property type="project" value="UniProtKB-KW"/>
</dbReference>
<dbReference type="InterPro" id="IPR011356">
    <property type="entry name" value="Leucine_aapep/pepB"/>
</dbReference>
<dbReference type="InterPro" id="IPR008283">
    <property type="entry name" value="Peptidase_M17_N"/>
</dbReference>
<dbReference type="EMBL" id="LR590481">
    <property type="protein sequence ID" value="VTQ84803.1"/>
    <property type="molecule type" value="Genomic_DNA"/>
</dbReference>
<dbReference type="KEGG" id="hhw:NCTC503_00617"/>
<keyword evidence="6 8" id="KW-0378">Hydrolase</keyword>
<feature type="active site" evidence="8">
    <location>
        <position position="346"/>
    </location>
</feature>
<dbReference type="Pfam" id="PF02789">
    <property type="entry name" value="Peptidase_M17_N"/>
    <property type="match status" value="1"/>
</dbReference>
<sequence length="493" mass="53965">MNIEILKSFQESKNNNLLVPVFLESENQHIQNELKELLKELTMKDKFKGEAGEIASLNIIKDGNINNFVFIGLGKDDKLNSEEVRQNISKAIKKFNELKEEEVTLLLFKSEKVCIKRTVKAIVEATLLTEYSFQKYMASKKDFSVKILNLVQATNNDLDLKDIESAIEEGTILARSTIIARDLVNEPSNILGPSELAKEAQKCGKEYGFDVEVLKEDEIKKLGMEAFLAVAKGSKKEPKLIVMRYFGDKSSKEILGFVGKGLTYDSGGYSIKPTDGMVTMKSDMGGSAAVIGAMSAIAKSKLKINVIAVVAACENMISGKAYKPGDIINSMGNKTIEVLNTDAEGRLTLVDAVYYAINKEKVTKVVDIATLTGAVMVALGRDVSGVVTNNEEFLGSLQKASNMSGEKIWELPNFPEYKKLIKSDIADLKNIGGRWGGSITAGLFIGEFVGNTPWLHIDIAGTAWKDSATSYFAKGGTGVGVRTLYYLAKNLNK</sequence>
<dbReference type="GO" id="GO:0030145">
    <property type="term" value="F:manganese ion binding"/>
    <property type="evidence" value="ECO:0007669"/>
    <property type="project" value="UniProtKB-UniRule"/>
</dbReference>
<evidence type="ECO:0000313" key="11">
    <source>
        <dbReference type="Proteomes" id="UP000308489"/>
    </source>
</evidence>
<evidence type="ECO:0000256" key="7">
    <source>
        <dbReference type="ARBA" id="ARBA00049972"/>
    </source>
</evidence>
<dbReference type="RefSeq" id="WP_138209385.1">
    <property type="nucleotide sequence ID" value="NZ_CBCRUQ010000001.1"/>
</dbReference>
<dbReference type="GO" id="GO:0070006">
    <property type="term" value="F:metalloaminopeptidase activity"/>
    <property type="evidence" value="ECO:0007669"/>
    <property type="project" value="InterPro"/>
</dbReference>
<dbReference type="PANTHER" id="PTHR11963:SF23">
    <property type="entry name" value="CYTOSOL AMINOPEPTIDASE"/>
    <property type="match status" value="1"/>
</dbReference>
<dbReference type="Gene3D" id="3.40.220.10">
    <property type="entry name" value="Leucine Aminopeptidase, subunit E, domain 1"/>
    <property type="match status" value="1"/>
</dbReference>
<comment type="function">
    <text evidence="7 8">Presumably involved in the processing and regular turnover of intracellular proteins. Catalyzes the removal of unsubstituted N-terminal amino acids from various peptides.</text>
</comment>
<dbReference type="AlphaFoldDB" id="A0A4U9R468"/>
<accession>A0A4U9R468</accession>
<dbReference type="OrthoDB" id="9809354at2"/>
<feature type="domain" description="Cytosol aminopeptidase" evidence="9">
    <location>
        <begin position="340"/>
        <end position="347"/>
    </location>
</feature>
<keyword evidence="8" id="KW-0464">Manganese</keyword>
<feature type="active site" evidence="8">
    <location>
        <position position="272"/>
    </location>
</feature>
<feature type="binding site" evidence="8">
    <location>
        <position position="342"/>
    </location>
    <ligand>
        <name>Mn(2+)</name>
        <dbReference type="ChEBI" id="CHEBI:29035"/>
        <label>1</label>
    </ligand>
</feature>
<comment type="catalytic activity">
    <reaction evidence="1 8">
        <text>Release of an N-terminal amino acid, Xaa-|-Yaa-, in which Xaa is preferably Leu, but may be other amino acids including Pro although not Arg or Lys, and Yaa may be Pro. Amino acid amides and methyl esters are also readily hydrolyzed, but rates on arylamides are exceedingly low.</text>
        <dbReference type="EC" id="3.4.11.1"/>
    </reaction>
</comment>
<feature type="binding site" evidence="8">
    <location>
        <position position="344"/>
    </location>
    <ligand>
        <name>Mn(2+)</name>
        <dbReference type="ChEBI" id="CHEBI:29035"/>
        <label>1</label>
    </ligand>
</feature>
<feature type="binding site" evidence="8">
    <location>
        <position position="283"/>
    </location>
    <ligand>
        <name>Mn(2+)</name>
        <dbReference type="ChEBI" id="CHEBI:29035"/>
        <label>2</label>
    </ligand>
</feature>
<keyword evidence="11" id="KW-1185">Reference proteome</keyword>
<evidence type="ECO:0000256" key="8">
    <source>
        <dbReference type="HAMAP-Rule" id="MF_00181"/>
    </source>
</evidence>
<keyword evidence="5 8" id="KW-0645">Protease</keyword>
<dbReference type="Proteomes" id="UP000308489">
    <property type="component" value="Chromosome 1"/>
</dbReference>
<feature type="binding site" evidence="8">
    <location>
        <position position="265"/>
    </location>
    <ligand>
        <name>Mn(2+)</name>
        <dbReference type="ChEBI" id="CHEBI:29035"/>
        <label>2</label>
    </ligand>
</feature>
<dbReference type="InterPro" id="IPR023042">
    <property type="entry name" value="Peptidase_M17_leu_NH2_pept"/>
</dbReference>
<gene>
    <name evidence="8 10" type="primary">pepA</name>
    <name evidence="10" type="ORF">NCTC503_00617</name>
</gene>
<comment type="cofactor">
    <cofactor evidence="8">
        <name>Mn(2+)</name>
        <dbReference type="ChEBI" id="CHEBI:29035"/>
    </cofactor>
    <text evidence="8">Binds 2 manganese ions per subunit.</text>
</comment>
<dbReference type="Gene3D" id="3.40.630.10">
    <property type="entry name" value="Zn peptidases"/>
    <property type="match status" value="1"/>
</dbReference>
<dbReference type="PRINTS" id="PR00481">
    <property type="entry name" value="LAMNOPPTDASE"/>
</dbReference>
<evidence type="ECO:0000256" key="6">
    <source>
        <dbReference type="ARBA" id="ARBA00022801"/>
    </source>
</evidence>
<comment type="catalytic activity">
    <reaction evidence="2 8">
        <text>Release of an N-terminal amino acid, preferentially leucine, but not glutamic or aspartic acids.</text>
        <dbReference type="EC" id="3.4.11.10"/>
    </reaction>
</comment>
<keyword evidence="8" id="KW-0479">Metal-binding</keyword>
<dbReference type="NCBIfam" id="NF002083">
    <property type="entry name" value="PRK00913.3-5"/>
    <property type="match status" value="1"/>
</dbReference>
<dbReference type="InterPro" id="IPR043472">
    <property type="entry name" value="Macro_dom-like"/>
</dbReference>
<dbReference type="Pfam" id="PF00883">
    <property type="entry name" value="Peptidase_M17"/>
    <property type="match status" value="1"/>
</dbReference>
<dbReference type="CDD" id="cd00433">
    <property type="entry name" value="Peptidase_M17"/>
    <property type="match status" value="1"/>
</dbReference>
<name>A0A4U9R468_HATHI</name>
<dbReference type="InterPro" id="IPR000819">
    <property type="entry name" value="Peptidase_M17_C"/>
</dbReference>
<dbReference type="SUPFAM" id="SSF53187">
    <property type="entry name" value="Zn-dependent exopeptidases"/>
    <property type="match status" value="1"/>
</dbReference>
<dbReference type="NCBIfam" id="NF002073">
    <property type="entry name" value="PRK00913.1-2"/>
    <property type="match status" value="1"/>
</dbReference>
<dbReference type="NCBIfam" id="NF002074">
    <property type="entry name" value="PRK00913.1-4"/>
    <property type="match status" value="1"/>
</dbReference>
<dbReference type="EC" id="3.4.11.10" evidence="8"/>
<dbReference type="EC" id="3.4.11.1" evidence="8"/>
<dbReference type="SUPFAM" id="SSF52949">
    <property type="entry name" value="Macro domain-like"/>
    <property type="match status" value="1"/>
</dbReference>
<proteinExistence type="inferred from homology"/>
<feature type="binding site" evidence="8">
    <location>
        <position position="344"/>
    </location>
    <ligand>
        <name>Mn(2+)</name>
        <dbReference type="ChEBI" id="CHEBI:29035"/>
        <label>2</label>
    </ligand>
</feature>
<evidence type="ECO:0000259" key="9">
    <source>
        <dbReference type="PROSITE" id="PS00631"/>
    </source>
</evidence>
<evidence type="ECO:0000256" key="4">
    <source>
        <dbReference type="ARBA" id="ARBA00022438"/>
    </source>
</evidence>
<organism evidence="10 11">
    <name type="scientific">Hathewaya histolytica</name>
    <name type="common">Clostridium histolyticum</name>
    <dbReference type="NCBI Taxonomy" id="1498"/>
    <lineage>
        <taxon>Bacteria</taxon>
        <taxon>Bacillati</taxon>
        <taxon>Bacillota</taxon>
        <taxon>Clostridia</taxon>
        <taxon>Eubacteriales</taxon>
        <taxon>Clostridiaceae</taxon>
        <taxon>Hathewaya</taxon>
    </lineage>
</organism>
<evidence type="ECO:0000256" key="1">
    <source>
        <dbReference type="ARBA" id="ARBA00000135"/>
    </source>
</evidence>
<keyword evidence="4 8" id="KW-0031">Aminopeptidase</keyword>
<evidence type="ECO:0000313" key="10">
    <source>
        <dbReference type="EMBL" id="VTQ84803.1"/>
    </source>
</evidence>
<feature type="binding site" evidence="8">
    <location>
        <position position="265"/>
    </location>
    <ligand>
        <name>Mn(2+)</name>
        <dbReference type="ChEBI" id="CHEBI:29035"/>
        <label>1</label>
    </ligand>
</feature>
<evidence type="ECO:0000256" key="3">
    <source>
        <dbReference type="ARBA" id="ARBA00009528"/>
    </source>
</evidence>
<comment type="subcellular location">
    <subcellularLocation>
        <location evidence="8">Cytoplasm</location>
    </subcellularLocation>
</comment>
<evidence type="ECO:0000256" key="2">
    <source>
        <dbReference type="ARBA" id="ARBA00000967"/>
    </source>
</evidence>